<keyword evidence="3" id="KW-1185">Reference proteome</keyword>
<gene>
    <name evidence="2" type="ORF">H7F53_03335</name>
</gene>
<feature type="chain" id="PRO_5031195999" evidence="1">
    <location>
        <begin position="25"/>
        <end position="148"/>
    </location>
</feature>
<dbReference type="RefSeq" id="WP_185678053.1">
    <property type="nucleotide sequence ID" value="NZ_JACLAX010000002.1"/>
</dbReference>
<evidence type="ECO:0000313" key="3">
    <source>
        <dbReference type="Proteomes" id="UP000551327"/>
    </source>
</evidence>
<sequence>MPALRLLPSLGFATVLLAPAPAEAAMVAPPAVAVGSAVYVEHLGAANRVLERSDQLRRGDRVVTIVSWKRPGPGGAFTLVNPLPRTVQFDGTADGTEEVSADGGRTWGRLGQLRAAGRLVLAQDVTHVRWRVASPSAAGRIAYRAIVR</sequence>
<evidence type="ECO:0000313" key="2">
    <source>
        <dbReference type="EMBL" id="MBC2668175.1"/>
    </source>
</evidence>
<evidence type="ECO:0000256" key="1">
    <source>
        <dbReference type="SAM" id="SignalP"/>
    </source>
</evidence>
<dbReference type="Proteomes" id="UP000551327">
    <property type="component" value="Unassembled WGS sequence"/>
</dbReference>
<dbReference type="AlphaFoldDB" id="A0A7X1KPA9"/>
<accession>A0A7X1KPA9</accession>
<keyword evidence="1" id="KW-0732">Signal</keyword>
<comment type="caution">
    <text evidence="2">The sequence shown here is derived from an EMBL/GenBank/DDBJ whole genome shotgun (WGS) entry which is preliminary data.</text>
</comment>
<protein>
    <submittedName>
        <fullName evidence="2">Uncharacterized protein</fullName>
    </submittedName>
</protein>
<dbReference type="EMBL" id="JACLAX010000002">
    <property type="protein sequence ID" value="MBC2668175.1"/>
    <property type="molecule type" value="Genomic_DNA"/>
</dbReference>
<name>A0A7X1KPA9_9SPHN</name>
<proteinExistence type="predicted"/>
<feature type="signal peptide" evidence="1">
    <location>
        <begin position="1"/>
        <end position="24"/>
    </location>
</feature>
<organism evidence="2 3">
    <name type="scientific">Novosphingobium piscinae</name>
    <dbReference type="NCBI Taxonomy" id="1507448"/>
    <lineage>
        <taxon>Bacteria</taxon>
        <taxon>Pseudomonadati</taxon>
        <taxon>Pseudomonadota</taxon>
        <taxon>Alphaproteobacteria</taxon>
        <taxon>Sphingomonadales</taxon>
        <taxon>Sphingomonadaceae</taxon>
        <taxon>Novosphingobium</taxon>
    </lineage>
</organism>
<reference evidence="2 3" key="1">
    <citation type="submission" date="2020-08" db="EMBL/GenBank/DDBJ databases">
        <title>The genome sequence of type strain Novosphingobium piscinae KCTC 42194.</title>
        <authorList>
            <person name="Liu Y."/>
        </authorList>
    </citation>
    <scope>NUCLEOTIDE SEQUENCE [LARGE SCALE GENOMIC DNA]</scope>
    <source>
        <strain evidence="2 3">KCTC 42194</strain>
    </source>
</reference>